<evidence type="ECO:0000313" key="4">
    <source>
        <dbReference type="Proteomes" id="UP000252405"/>
    </source>
</evidence>
<dbReference type="RefSeq" id="WP_114479756.1">
    <property type="nucleotide sequence ID" value="NZ_QPII01000011.1"/>
</dbReference>
<name>A0A368TZ30_9GAMM</name>
<evidence type="ECO:0000313" key="3">
    <source>
        <dbReference type="EMBL" id="RCV88213.1"/>
    </source>
</evidence>
<evidence type="ECO:0000256" key="1">
    <source>
        <dbReference type="SAM" id="Phobius"/>
    </source>
</evidence>
<feature type="transmembrane region" description="Helical" evidence="1">
    <location>
        <begin position="21"/>
        <end position="40"/>
    </location>
</feature>
<comment type="caution">
    <text evidence="3">The sequence shown here is derived from an EMBL/GenBank/DDBJ whole genome shotgun (WGS) entry which is preliminary data.</text>
</comment>
<feature type="transmembrane region" description="Helical" evidence="1">
    <location>
        <begin position="55"/>
        <end position="77"/>
    </location>
</feature>
<organism evidence="3 4">
    <name type="scientific">Billgrantia montanilacus</name>
    <dbReference type="NCBI Taxonomy" id="2282305"/>
    <lineage>
        <taxon>Bacteria</taxon>
        <taxon>Pseudomonadati</taxon>
        <taxon>Pseudomonadota</taxon>
        <taxon>Gammaproteobacteria</taxon>
        <taxon>Oceanospirillales</taxon>
        <taxon>Halomonadaceae</taxon>
        <taxon>Billgrantia</taxon>
    </lineage>
</organism>
<feature type="transmembrane region" description="Helical" evidence="1">
    <location>
        <begin position="136"/>
        <end position="154"/>
    </location>
</feature>
<dbReference type="AlphaFoldDB" id="A0A368TZ30"/>
<feature type="transmembrane region" description="Helical" evidence="1">
    <location>
        <begin position="97"/>
        <end position="130"/>
    </location>
</feature>
<dbReference type="OrthoDB" id="6893601at2"/>
<keyword evidence="1" id="KW-0812">Transmembrane</keyword>
<keyword evidence="1" id="KW-1133">Transmembrane helix</keyword>
<dbReference type="Pfam" id="PF07331">
    <property type="entry name" value="TctB"/>
    <property type="match status" value="1"/>
</dbReference>
<dbReference type="EMBL" id="QPII01000011">
    <property type="protein sequence ID" value="RCV88213.1"/>
    <property type="molecule type" value="Genomic_DNA"/>
</dbReference>
<gene>
    <name evidence="3" type="ORF">DU505_14755</name>
</gene>
<accession>A0A368TZ30</accession>
<protein>
    <submittedName>
        <fullName evidence="3">Tripartite tricarboxylate transporter TctB family protein</fullName>
    </submittedName>
</protein>
<dbReference type="Proteomes" id="UP000252405">
    <property type="component" value="Unassembled WGS sequence"/>
</dbReference>
<keyword evidence="1" id="KW-0472">Membrane</keyword>
<sequence length="166" mass="18226">MSTSLPKRVLALRDPGDVLSGCVLLAASVFLLFFLIPNYISEPPIMQSPMMSPRWLPRIVGGLMLGFSCLLIVQGLLVDNTGEEDGRRIEKGPRLRFAMMAVALIVYVGLFEAMGAVISGILATLILFAAHPVRTWWVYGLAFVFPAAVTFLFVKVMNVPLPLMPF</sequence>
<dbReference type="InterPro" id="IPR009936">
    <property type="entry name" value="DUF1468"/>
</dbReference>
<evidence type="ECO:0000259" key="2">
    <source>
        <dbReference type="Pfam" id="PF07331"/>
    </source>
</evidence>
<reference evidence="3 4" key="1">
    <citation type="submission" date="2018-07" db="EMBL/GenBank/DDBJ databases">
        <title>Halomonas montanilacus sp. nov., isolated from Lake Pengyan on Tibetan Plateau.</title>
        <authorList>
            <person name="Lu H."/>
            <person name="Xing P."/>
            <person name="Wu Q."/>
        </authorList>
    </citation>
    <scope>NUCLEOTIDE SEQUENCE [LARGE SCALE GENOMIC DNA]</scope>
    <source>
        <strain evidence="3 4">PYC7W</strain>
    </source>
</reference>
<keyword evidence="4" id="KW-1185">Reference proteome</keyword>
<proteinExistence type="predicted"/>
<feature type="domain" description="DUF1468" evidence="2">
    <location>
        <begin position="21"/>
        <end position="162"/>
    </location>
</feature>